<comment type="caution">
    <text evidence="2">The sequence shown here is derived from an EMBL/GenBank/DDBJ whole genome shotgun (WGS) entry which is preliminary data.</text>
</comment>
<sequence>MPPLDLNPQDWAIVRDILAAHVPQFEVWAFGSRVKWTAKEYSDLDLALVTDKPLDWSVSTALAEAFDESDIPIKVDLVDWASTSAAFRQIIEKDKVVVQSKHKV</sequence>
<gene>
    <name evidence="2" type="ORF">IPJ48_20120</name>
</gene>
<dbReference type="Proteomes" id="UP000886602">
    <property type="component" value="Unassembled WGS sequence"/>
</dbReference>
<dbReference type="Gene3D" id="3.30.460.10">
    <property type="entry name" value="Beta Polymerase, domain 2"/>
    <property type="match status" value="1"/>
</dbReference>
<dbReference type="Pfam" id="PF18765">
    <property type="entry name" value="Polbeta"/>
    <property type="match status" value="1"/>
</dbReference>
<feature type="domain" description="Polymerase beta nucleotidyltransferase" evidence="1">
    <location>
        <begin position="27"/>
        <end position="101"/>
    </location>
</feature>
<dbReference type="EMBL" id="JADJNC010000064">
    <property type="protein sequence ID" value="MBK7425191.1"/>
    <property type="molecule type" value="Genomic_DNA"/>
</dbReference>
<dbReference type="AlphaFoldDB" id="A0A9D7I998"/>
<dbReference type="InterPro" id="IPR041633">
    <property type="entry name" value="Polbeta"/>
</dbReference>
<dbReference type="InterPro" id="IPR043519">
    <property type="entry name" value="NT_sf"/>
</dbReference>
<reference evidence="2" key="1">
    <citation type="submission" date="2020-10" db="EMBL/GenBank/DDBJ databases">
        <title>Connecting structure to function with the recovery of over 1000 high-quality activated sludge metagenome-assembled genomes encoding full-length rRNA genes using long-read sequencing.</title>
        <authorList>
            <person name="Singleton C.M."/>
            <person name="Petriglieri F."/>
            <person name="Kristensen J.M."/>
            <person name="Kirkegaard R.H."/>
            <person name="Michaelsen T.Y."/>
            <person name="Andersen M.H."/>
            <person name="Karst S.M."/>
            <person name="Dueholm M.S."/>
            <person name="Nielsen P.H."/>
            <person name="Albertsen M."/>
        </authorList>
    </citation>
    <scope>NUCLEOTIDE SEQUENCE</scope>
    <source>
        <strain evidence="2">EsbW_18-Q3-R4-48_MAXAC.044</strain>
    </source>
</reference>
<evidence type="ECO:0000313" key="3">
    <source>
        <dbReference type="Proteomes" id="UP000886602"/>
    </source>
</evidence>
<proteinExistence type="predicted"/>
<accession>A0A9D7I998</accession>
<dbReference type="SUPFAM" id="SSF81301">
    <property type="entry name" value="Nucleotidyltransferase"/>
    <property type="match status" value="1"/>
</dbReference>
<protein>
    <submittedName>
        <fullName evidence="2">Nucleotidyltransferase domain-containing protein</fullName>
    </submittedName>
</protein>
<dbReference type="CDD" id="cd05403">
    <property type="entry name" value="NT_KNTase_like"/>
    <property type="match status" value="1"/>
</dbReference>
<evidence type="ECO:0000313" key="2">
    <source>
        <dbReference type="EMBL" id="MBK7425191.1"/>
    </source>
</evidence>
<name>A0A9D7I998_9RHOO</name>
<evidence type="ECO:0000259" key="1">
    <source>
        <dbReference type="Pfam" id="PF18765"/>
    </source>
</evidence>
<organism evidence="2 3">
    <name type="scientific">Candidatus Propionivibrio dominans</name>
    <dbReference type="NCBI Taxonomy" id="2954373"/>
    <lineage>
        <taxon>Bacteria</taxon>
        <taxon>Pseudomonadati</taxon>
        <taxon>Pseudomonadota</taxon>
        <taxon>Betaproteobacteria</taxon>
        <taxon>Rhodocyclales</taxon>
        <taxon>Rhodocyclaceae</taxon>
        <taxon>Propionivibrio</taxon>
    </lineage>
</organism>